<dbReference type="EMBL" id="SDMP01000010">
    <property type="protein sequence ID" value="RYR33728.1"/>
    <property type="molecule type" value="Genomic_DNA"/>
</dbReference>
<sequence length="240" mass="26495">MNGRPENYVHAWLTMSSYNKTYKYHINPVRSQQLWKISEYIHCLPPVRSKPRGRPSHYARKKDAHETPVRGSQKRTTTKLKRKYGKFTCGTCGDVGHTTRSYRITKKQKADELVAAAKGAEDAANKGDTGSKGNEGEVITEECGVGAEGGQIDTQTEVAVEGDYKNAKKGHLRTKCERRIDKFPVKRTTSSTAATTAAAPHPIEISRETIQGASAATSEKLASFLKFVTTPGFNPPRKNV</sequence>
<comment type="caution">
    <text evidence="2">The sequence shown here is derived from an EMBL/GenBank/DDBJ whole genome shotgun (WGS) entry which is preliminary data.</text>
</comment>
<proteinExistence type="predicted"/>
<organism evidence="2 3">
    <name type="scientific">Arachis hypogaea</name>
    <name type="common">Peanut</name>
    <dbReference type="NCBI Taxonomy" id="3818"/>
    <lineage>
        <taxon>Eukaryota</taxon>
        <taxon>Viridiplantae</taxon>
        <taxon>Streptophyta</taxon>
        <taxon>Embryophyta</taxon>
        <taxon>Tracheophyta</taxon>
        <taxon>Spermatophyta</taxon>
        <taxon>Magnoliopsida</taxon>
        <taxon>eudicotyledons</taxon>
        <taxon>Gunneridae</taxon>
        <taxon>Pentapetalae</taxon>
        <taxon>rosids</taxon>
        <taxon>fabids</taxon>
        <taxon>Fabales</taxon>
        <taxon>Fabaceae</taxon>
        <taxon>Papilionoideae</taxon>
        <taxon>50 kb inversion clade</taxon>
        <taxon>dalbergioids sensu lato</taxon>
        <taxon>Dalbergieae</taxon>
        <taxon>Pterocarpus clade</taxon>
        <taxon>Arachis</taxon>
    </lineage>
</organism>
<feature type="region of interest" description="Disordered" evidence="1">
    <location>
        <begin position="46"/>
        <end position="76"/>
    </location>
</feature>
<evidence type="ECO:0000313" key="2">
    <source>
        <dbReference type="EMBL" id="RYR33728.1"/>
    </source>
</evidence>
<dbReference type="Proteomes" id="UP000289738">
    <property type="component" value="Chromosome A10"/>
</dbReference>
<evidence type="ECO:0000313" key="3">
    <source>
        <dbReference type="Proteomes" id="UP000289738"/>
    </source>
</evidence>
<name>A0A445B4Y3_ARAHY</name>
<keyword evidence="3" id="KW-1185">Reference proteome</keyword>
<feature type="compositionally biased region" description="Basic residues" evidence="1">
    <location>
        <begin position="49"/>
        <end position="60"/>
    </location>
</feature>
<evidence type="ECO:0000256" key="1">
    <source>
        <dbReference type="SAM" id="MobiDB-lite"/>
    </source>
</evidence>
<dbReference type="AlphaFoldDB" id="A0A445B4Y3"/>
<accession>A0A445B4Y3</accession>
<reference evidence="2 3" key="1">
    <citation type="submission" date="2019-01" db="EMBL/GenBank/DDBJ databases">
        <title>Sequencing of cultivated peanut Arachis hypogaea provides insights into genome evolution and oil improvement.</title>
        <authorList>
            <person name="Chen X."/>
        </authorList>
    </citation>
    <scope>NUCLEOTIDE SEQUENCE [LARGE SCALE GENOMIC DNA]</scope>
    <source>
        <strain evidence="3">cv. Fuhuasheng</strain>
        <tissue evidence="2">Leaves</tissue>
    </source>
</reference>
<gene>
    <name evidence="2" type="ORF">Ahy_A10g048343</name>
</gene>
<protein>
    <recommendedName>
        <fullName evidence="4">CCHC-type domain-containing protein</fullName>
    </recommendedName>
</protein>
<evidence type="ECO:0008006" key="4">
    <source>
        <dbReference type="Google" id="ProtNLM"/>
    </source>
</evidence>